<comment type="caution">
    <text evidence="3">The sequence shown here is derived from an EMBL/GenBank/DDBJ whole genome shotgun (WGS) entry which is preliminary data.</text>
</comment>
<keyword evidence="4" id="KW-1185">Reference proteome</keyword>
<dbReference type="Pfam" id="PF01693">
    <property type="entry name" value="Cauli_VI"/>
    <property type="match status" value="1"/>
</dbReference>
<feature type="compositionally biased region" description="Polar residues" evidence="1">
    <location>
        <begin position="95"/>
        <end position="121"/>
    </location>
</feature>
<reference evidence="3" key="1">
    <citation type="journal article" date="2023" name="Mol. Phylogenet. Evol.">
        <title>Genome-scale phylogeny and comparative genomics of the fungal order Sordariales.</title>
        <authorList>
            <person name="Hensen N."/>
            <person name="Bonometti L."/>
            <person name="Westerberg I."/>
            <person name="Brannstrom I.O."/>
            <person name="Guillou S."/>
            <person name="Cros-Aarteil S."/>
            <person name="Calhoun S."/>
            <person name="Haridas S."/>
            <person name="Kuo A."/>
            <person name="Mondo S."/>
            <person name="Pangilinan J."/>
            <person name="Riley R."/>
            <person name="LaButti K."/>
            <person name="Andreopoulos B."/>
            <person name="Lipzen A."/>
            <person name="Chen C."/>
            <person name="Yan M."/>
            <person name="Daum C."/>
            <person name="Ng V."/>
            <person name="Clum A."/>
            <person name="Steindorff A."/>
            <person name="Ohm R.A."/>
            <person name="Martin F."/>
            <person name="Silar P."/>
            <person name="Natvig D.O."/>
            <person name="Lalanne C."/>
            <person name="Gautier V."/>
            <person name="Ament-Velasquez S.L."/>
            <person name="Kruys A."/>
            <person name="Hutchinson M.I."/>
            <person name="Powell A.J."/>
            <person name="Barry K."/>
            <person name="Miller A.N."/>
            <person name="Grigoriev I.V."/>
            <person name="Debuchy R."/>
            <person name="Gladieux P."/>
            <person name="Hiltunen Thoren M."/>
            <person name="Johannesson H."/>
        </authorList>
    </citation>
    <scope>NUCLEOTIDE SEQUENCE</scope>
    <source>
        <strain evidence="3">CBS 118394</strain>
    </source>
</reference>
<evidence type="ECO:0000259" key="2">
    <source>
        <dbReference type="Pfam" id="PF01693"/>
    </source>
</evidence>
<organism evidence="3 4">
    <name type="scientific">Apodospora peruviana</name>
    <dbReference type="NCBI Taxonomy" id="516989"/>
    <lineage>
        <taxon>Eukaryota</taxon>
        <taxon>Fungi</taxon>
        <taxon>Dikarya</taxon>
        <taxon>Ascomycota</taxon>
        <taxon>Pezizomycotina</taxon>
        <taxon>Sordariomycetes</taxon>
        <taxon>Sordariomycetidae</taxon>
        <taxon>Sordariales</taxon>
        <taxon>Lasiosphaeriaceae</taxon>
        <taxon>Apodospora</taxon>
    </lineage>
</organism>
<feature type="region of interest" description="Disordered" evidence="1">
    <location>
        <begin position="56"/>
        <end position="140"/>
    </location>
</feature>
<dbReference type="InterPro" id="IPR011320">
    <property type="entry name" value="RNase_H1_N"/>
</dbReference>
<evidence type="ECO:0000313" key="3">
    <source>
        <dbReference type="EMBL" id="KAK3322936.1"/>
    </source>
</evidence>
<evidence type="ECO:0000313" key="4">
    <source>
        <dbReference type="Proteomes" id="UP001283341"/>
    </source>
</evidence>
<evidence type="ECO:0000256" key="1">
    <source>
        <dbReference type="SAM" id="MobiDB-lite"/>
    </source>
</evidence>
<dbReference type="InterPro" id="IPR009027">
    <property type="entry name" value="Ribosomal_bL9/RNase_H1_N"/>
</dbReference>
<sequence length="180" mass="19743">MGQKFYAVARGAKVGIFMSWDEAKPLVNGYKWNKYEASASLKEAKEYIRKFKLPADGDGAAPPGEWAPSELAGSSPGSLPEQSGQRQPKYGENSVMGQNYRTGGGWSEQSNSAGTGSNNADGRNVRHGRRRRRIGADKGAKDSDKLAVMFMCKHRLAEAAVIQLVYRSKAMHTRLVGRDY</sequence>
<gene>
    <name evidence="3" type="ORF">B0H66DRAFT_532254</name>
</gene>
<dbReference type="Proteomes" id="UP001283341">
    <property type="component" value="Unassembled WGS sequence"/>
</dbReference>
<feature type="domain" description="Ribonuclease H1 N-terminal" evidence="2">
    <location>
        <begin position="4"/>
        <end position="47"/>
    </location>
</feature>
<dbReference type="EMBL" id="JAUEDM010000003">
    <property type="protein sequence ID" value="KAK3322936.1"/>
    <property type="molecule type" value="Genomic_DNA"/>
</dbReference>
<proteinExistence type="predicted"/>
<reference evidence="3" key="2">
    <citation type="submission" date="2023-06" db="EMBL/GenBank/DDBJ databases">
        <authorList>
            <consortium name="Lawrence Berkeley National Laboratory"/>
            <person name="Haridas S."/>
            <person name="Hensen N."/>
            <person name="Bonometti L."/>
            <person name="Westerberg I."/>
            <person name="Brannstrom I.O."/>
            <person name="Guillou S."/>
            <person name="Cros-Aarteil S."/>
            <person name="Calhoun S."/>
            <person name="Kuo A."/>
            <person name="Mondo S."/>
            <person name="Pangilinan J."/>
            <person name="Riley R."/>
            <person name="Labutti K."/>
            <person name="Andreopoulos B."/>
            <person name="Lipzen A."/>
            <person name="Chen C."/>
            <person name="Yanf M."/>
            <person name="Daum C."/>
            <person name="Ng V."/>
            <person name="Clum A."/>
            <person name="Steindorff A."/>
            <person name="Ohm R."/>
            <person name="Martin F."/>
            <person name="Silar P."/>
            <person name="Natvig D."/>
            <person name="Lalanne C."/>
            <person name="Gautier V."/>
            <person name="Ament-Velasquez S.L."/>
            <person name="Kruys A."/>
            <person name="Hutchinson M.I."/>
            <person name="Powell A.J."/>
            <person name="Barry K."/>
            <person name="Miller A.N."/>
            <person name="Grigoriev I.V."/>
            <person name="Debuchy R."/>
            <person name="Gladieux P."/>
            <person name="Thoren M.H."/>
            <person name="Johannesson H."/>
        </authorList>
    </citation>
    <scope>NUCLEOTIDE SEQUENCE</scope>
    <source>
        <strain evidence="3">CBS 118394</strain>
    </source>
</reference>
<dbReference type="AlphaFoldDB" id="A0AAE0M817"/>
<protein>
    <recommendedName>
        <fullName evidence="2">Ribonuclease H1 N-terminal domain-containing protein</fullName>
    </recommendedName>
</protein>
<feature type="compositionally biased region" description="Polar residues" evidence="1">
    <location>
        <begin position="75"/>
        <end position="86"/>
    </location>
</feature>
<accession>A0AAE0M817</accession>
<dbReference type="Gene3D" id="3.40.970.10">
    <property type="entry name" value="Ribonuclease H1, N-terminal domain"/>
    <property type="match status" value="1"/>
</dbReference>
<name>A0AAE0M817_9PEZI</name>
<dbReference type="InterPro" id="IPR037056">
    <property type="entry name" value="RNase_H1_N_sf"/>
</dbReference>
<dbReference type="SUPFAM" id="SSF55658">
    <property type="entry name" value="L9 N-domain-like"/>
    <property type="match status" value="1"/>
</dbReference>